<comment type="similarity">
    <text evidence="1">Belongs to the ROK (NagC/XylR) family.</text>
</comment>
<dbReference type="PANTHER" id="PTHR18964">
    <property type="entry name" value="ROK (REPRESSOR, ORF, KINASE) FAMILY"/>
    <property type="match status" value="1"/>
</dbReference>
<evidence type="ECO:0000313" key="3">
    <source>
        <dbReference type="EMBL" id="CUP08889.1"/>
    </source>
</evidence>
<dbReference type="PROSITE" id="PS01125">
    <property type="entry name" value="ROK"/>
    <property type="match status" value="1"/>
</dbReference>
<reference evidence="4" key="2">
    <citation type="submission" date="2023-01" db="EMBL/GenBank/DDBJ databases">
        <title>Human gut microbiome strain richness.</title>
        <authorList>
            <person name="Chen-Liaw A."/>
        </authorList>
    </citation>
    <scope>NUCLEOTIDE SEQUENCE</scope>
    <source>
        <strain evidence="4">RTP21484st1_E5_RTP21484_190118</strain>
    </source>
</reference>
<sequence>MKYAIALDIGGTSIKYTLVNQNGDILYESSETTQSKENPRPLSDIIKSIVRKMTDYARSRDWGIYGIGIGVPSVVDKGVVLFANNLPELDNQQLDLALAEFNLPVFIDNDANLMGLGEVIYGAAKGLSDIVFLTVGTGIGGALFLNGRLYGGYRNRGTELGHLIIHGLNGNQCTCGASGCLEAHASVSALIALYRQLLEKNGREIPSRIDGKYIVERYKAQEKEAVLAMEDHFRNLSLGVASLINIFAPQKVIIGGGISESGDFYINNIREQVWKFVMKETSYFTTIELARLGNKAGCLGAAALVFNH</sequence>
<dbReference type="CDD" id="cd24068">
    <property type="entry name" value="ASKHA_NBD_ROK_FnNanK-like"/>
    <property type="match status" value="1"/>
</dbReference>
<evidence type="ECO:0000313" key="5">
    <source>
        <dbReference type="Proteomes" id="UP000095455"/>
    </source>
</evidence>
<proteinExistence type="inferred from homology"/>
<evidence type="ECO:0000313" key="6">
    <source>
        <dbReference type="Proteomes" id="UP000095591"/>
    </source>
</evidence>
<dbReference type="Gene3D" id="3.30.420.40">
    <property type="match status" value="2"/>
</dbReference>
<dbReference type="Proteomes" id="UP000095591">
    <property type="component" value="Unassembled WGS sequence"/>
</dbReference>
<protein>
    <submittedName>
        <fullName evidence="2">Glucokinase</fullName>
        <ecNumber evidence="2">2.7.1.2</ecNumber>
    </submittedName>
    <submittedName>
        <fullName evidence="4">ROK family protein</fullName>
    </submittedName>
</protein>
<dbReference type="InterPro" id="IPR000600">
    <property type="entry name" value="ROK"/>
</dbReference>
<name>A0A174KI01_PARDI</name>
<dbReference type="SUPFAM" id="SSF53067">
    <property type="entry name" value="Actin-like ATPase domain"/>
    <property type="match status" value="1"/>
</dbReference>
<gene>
    <name evidence="2" type="primary">glcK_2</name>
    <name evidence="3" type="synonym">glcK_3</name>
    <name evidence="3" type="ORF">ERS852380_03885</name>
    <name evidence="2" type="ORF">ERS852429_04230</name>
    <name evidence="4" type="ORF">PN599_16390</name>
</gene>
<keyword evidence="2" id="KW-0418">Kinase</keyword>
<dbReference type="EMBL" id="CYXP01000014">
    <property type="protein sequence ID" value="CUN33031.1"/>
    <property type="molecule type" value="Genomic_DNA"/>
</dbReference>
<dbReference type="InterPro" id="IPR049874">
    <property type="entry name" value="ROK_cs"/>
</dbReference>
<dbReference type="PANTHER" id="PTHR18964:SF149">
    <property type="entry name" value="BIFUNCTIONAL UDP-N-ACETYLGLUCOSAMINE 2-EPIMERASE_N-ACETYLMANNOSAMINE KINASE"/>
    <property type="match status" value="1"/>
</dbReference>
<reference evidence="5 6" key="1">
    <citation type="submission" date="2015-09" db="EMBL/GenBank/DDBJ databases">
        <authorList>
            <consortium name="Pathogen Informatics"/>
        </authorList>
    </citation>
    <scope>NUCLEOTIDE SEQUENCE [LARGE SCALE GENOMIC DNA]</scope>
    <source>
        <strain evidence="3 5">2789STDY5608822</strain>
        <strain evidence="2 6">2789STDY5608872</strain>
    </source>
</reference>
<dbReference type="Proteomes" id="UP001210126">
    <property type="component" value="Unassembled WGS sequence"/>
</dbReference>
<evidence type="ECO:0000313" key="2">
    <source>
        <dbReference type="EMBL" id="CUN33031.1"/>
    </source>
</evidence>
<accession>A0A174KI01</accession>
<dbReference type="RefSeq" id="WP_009016474.1">
    <property type="nucleotide sequence ID" value="NZ_CABMKT010000001.1"/>
</dbReference>
<dbReference type="Pfam" id="PF00480">
    <property type="entry name" value="ROK"/>
    <property type="match status" value="1"/>
</dbReference>
<dbReference type="EC" id="2.7.1.2" evidence="2"/>
<dbReference type="AlphaFoldDB" id="A0A174KI01"/>
<keyword evidence="2" id="KW-0808">Transferase</keyword>
<dbReference type="EMBL" id="CYYK01000017">
    <property type="protein sequence ID" value="CUP08889.1"/>
    <property type="molecule type" value="Genomic_DNA"/>
</dbReference>
<dbReference type="InterPro" id="IPR043129">
    <property type="entry name" value="ATPase_NBD"/>
</dbReference>
<evidence type="ECO:0000256" key="1">
    <source>
        <dbReference type="ARBA" id="ARBA00006479"/>
    </source>
</evidence>
<dbReference type="EMBL" id="JAQMPJ010000018">
    <property type="protein sequence ID" value="MDB9006573.1"/>
    <property type="molecule type" value="Genomic_DNA"/>
</dbReference>
<dbReference type="Proteomes" id="UP000095455">
    <property type="component" value="Unassembled WGS sequence"/>
</dbReference>
<organism evidence="2 6">
    <name type="scientific">Parabacteroides distasonis</name>
    <dbReference type="NCBI Taxonomy" id="823"/>
    <lineage>
        <taxon>Bacteria</taxon>
        <taxon>Pseudomonadati</taxon>
        <taxon>Bacteroidota</taxon>
        <taxon>Bacteroidia</taxon>
        <taxon>Bacteroidales</taxon>
        <taxon>Tannerellaceae</taxon>
        <taxon>Parabacteroides</taxon>
    </lineage>
</organism>
<evidence type="ECO:0000313" key="4">
    <source>
        <dbReference type="EMBL" id="MDB9006573.1"/>
    </source>
</evidence>
<dbReference type="GO" id="GO:0004340">
    <property type="term" value="F:glucokinase activity"/>
    <property type="evidence" value="ECO:0007669"/>
    <property type="project" value="UniProtKB-EC"/>
</dbReference>